<accession>A0A3M9N6C5</accession>
<organism evidence="2 3">
    <name type="scientific">Rufibacter immobilis</name>
    <dbReference type="NCBI Taxonomy" id="1348778"/>
    <lineage>
        <taxon>Bacteria</taxon>
        <taxon>Pseudomonadati</taxon>
        <taxon>Bacteroidota</taxon>
        <taxon>Cytophagia</taxon>
        <taxon>Cytophagales</taxon>
        <taxon>Hymenobacteraceae</taxon>
        <taxon>Rufibacter</taxon>
    </lineage>
</organism>
<dbReference type="SUPFAM" id="SSF52833">
    <property type="entry name" value="Thioredoxin-like"/>
    <property type="match status" value="1"/>
</dbReference>
<dbReference type="Proteomes" id="UP000271010">
    <property type="component" value="Unassembled WGS sequence"/>
</dbReference>
<proteinExistence type="predicted"/>
<keyword evidence="3" id="KW-1185">Reference proteome</keyword>
<dbReference type="InterPro" id="IPR012336">
    <property type="entry name" value="Thioredoxin-like_fold"/>
</dbReference>
<gene>
    <name evidence="2" type="ORF">EFA69_04305</name>
</gene>
<sequence>MSAPGCQFCKKMEKDVFPTEEVARFYNATFVNYKINIEDDAEGEALAKKYAITGFPTYLYFDKDAKPLHQSGGGKSAEEFILDGKNAFNPNKALFSLKRKYDNGDRSPSLLFHYSNALGQVRQANSPEETVVSEYLATQTPQQLTSEENVRYLFSKYLGFHSPSTKYFLQHQRQFSPLFKEEEVAHKANRIITNTAQRAGAENDVLLLKEVKQAIAAHFKDTSRLSALATIYFYAGRQDWLPYAKATLQYSQALAGNDWRTLYESAAYLNAFAEDKEALTLGTQIIQQVITLHRNYGNLYLYAQLLQKTGNKALALQTAKEAVTVAAQQNKDSSEAKNLLTRLEAQK</sequence>
<reference evidence="2 3" key="1">
    <citation type="submission" date="2018-11" db="EMBL/GenBank/DDBJ databases">
        <title>Rufibacter latericius sp. nov., isolated from water in Baiyang Lake.</title>
        <authorList>
            <person name="Yang Y."/>
        </authorList>
    </citation>
    <scope>NUCLEOTIDE SEQUENCE [LARGE SCALE GENOMIC DNA]</scope>
    <source>
        <strain evidence="2 3">MCC P1</strain>
    </source>
</reference>
<evidence type="ECO:0000259" key="1">
    <source>
        <dbReference type="Pfam" id="PF13098"/>
    </source>
</evidence>
<dbReference type="AlphaFoldDB" id="A0A3M9N6C5"/>
<protein>
    <submittedName>
        <fullName evidence="2">Thioredoxin family protein</fullName>
    </submittedName>
</protein>
<evidence type="ECO:0000313" key="3">
    <source>
        <dbReference type="Proteomes" id="UP000271010"/>
    </source>
</evidence>
<dbReference type="OrthoDB" id="645813at2"/>
<comment type="caution">
    <text evidence="2">The sequence shown here is derived from an EMBL/GenBank/DDBJ whole genome shotgun (WGS) entry which is preliminary data.</text>
</comment>
<dbReference type="InterPro" id="IPR036249">
    <property type="entry name" value="Thioredoxin-like_sf"/>
</dbReference>
<dbReference type="Pfam" id="PF13098">
    <property type="entry name" value="Thioredoxin_2"/>
    <property type="match status" value="1"/>
</dbReference>
<feature type="domain" description="Thioredoxin-like fold" evidence="1">
    <location>
        <begin position="2"/>
        <end position="80"/>
    </location>
</feature>
<dbReference type="Gene3D" id="3.40.30.10">
    <property type="entry name" value="Glutaredoxin"/>
    <property type="match status" value="1"/>
</dbReference>
<dbReference type="EMBL" id="RJJE01000002">
    <property type="protein sequence ID" value="RNI32548.1"/>
    <property type="molecule type" value="Genomic_DNA"/>
</dbReference>
<name>A0A3M9N6C5_9BACT</name>
<evidence type="ECO:0000313" key="2">
    <source>
        <dbReference type="EMBL" id="RNI32548.1"/>
    </source>
</evidence>